<name>S7Z9Q9_PENO1</name>
<evidence type="ECO:0000313" key="2">
    <source>
        <dbReference type="EMBL" id="EPS27320.1"/>
    </source>
</evidence>
<keyword evidence="3" id="KW-1185">Reference proteome</keyword>
<dbReference type="AlphaFoldDB" id="S7Z9Q9"/>
<sequence>MNMKGGHHMQSPIKNQEGEKNHTGTSIAERRVKHKDIKAKCTKQGKKIKSQAPKAIEPQERNQ</sequence>
<feature type="region of interest" description="Disordered" evidence="1">
    <location>
        <begin position="1"/>
        <end position="63"/>
    </location>
</feature>
<accession>S7Z9Q9</accession>
<dbReference type="EMBL" id="KB644410">
    <property type="protein sequence ID" value="EPS27320.1"/>
    <property type="molecule type" value="Genomic_DNA"/>
</dbReference>
<evidence type="ECO:0000256" key="1">
    <source>
        <dbReference type="SAM" id="MobiDB-lite"/>
    </source>
</evidence>
<gene>
    <name evidence="2" type="ORF">PDE_02263</name>
</gene>
<protein>
    <submittedName>
        <fullName evidence="2">Uncharacterized protein</fullName>
    </submittedName>
</protein>
<dbReference type="HOGENOM" id="CLU_2886538_0_0_1"/>
<evidence type="ECO:0000313" key="3">
    <source>
        <dbReference type="Proteomes" id="UP000019376"/>
    </source>
</evidence>
<reference evidence="2 3" key="1">
    <citation type="journal article" date="2013" name="PLoS ONE">
        <title>Genomic and secretomic analyses reveal unique features of the lignocellulolytic enzyme system of Penicillium decumbens.</title>
        <authorList>
            <person name="Liu G."/>
            <person name="Zhang L."/>
            <person name="Wei X."/>
            <person name="Zou G."/>
            <person name="Qin Y."/>
            <person name="Ma L."/>
            <person name="Li J."/>
            <person name="Zheng H."/>
            <person name="Wang S."/>
            <person name="Wang C."/>
            <person name="Xun L."/>
            <person name="Zhao G.-P."/>
            <person name="Zhou Z."/>
            <person name="Qu Y."/>
        </authorList>
    </citation>
    <scope>NUCLEOTIDE SEQUENCE [LARGE SCALE GENOMIC DNA]</scope>
    <source>
        <strain evidence="3">114-2 / CGMCC 5302</strain>
    </source>
</reference>
<dbReference type="Proteomes" id="UP000019376">
    <property type="component" value="Unassembled WGS sequence"/>
</dbReference>
<organism evidence="2 3">
    <name type="scientific">Penicillium oxalicum (strain 114-2 / CGMCC 5302)</name>
    <name type="common">Penicillium decumbens</name>
    <dbReference type="NCBI Taxonomy" id="933388"/>
    <lineage>
        <taxon>Eukaryota</taxon>
        <taxon>Fungi</taxon>
        <taxon>Dikarya</taxon>
        <taxon>Ascomycota</taxon>
        <taxon>Pezizomycotina</taxon>
        <taxon>Eurotiomycetes</taxon>
        <taxon>Eurotiomycetidae</taxon>
        <taxon>Eurotiales</taxon>
        <taxon>Aspergillaceae</taxon>
        <taxon>Penicillium</taxon>
    </lineage>
</organism>
<feature type="compositionally biased region" description="Basic residues" evidence="1">
    <location>
        <begin position="31"/>
        <end position="49"/>
    </location>
</feature>
<proteinExistence type="predicted"/>